<comment type="caution">
    <text evidence="1">The sequence shown here is derived from an EMBL/GenBank/DDBJ whole genome shotgun (WGS) entry which is preliminary data.</text>
</comment>
<dbReference type="InterPro" id="IPR011335">
    <property type="entry name" value="Restrct_endonuc-II-like"/>
</dbReference>
<gene>
    <name evidence="1" type="ORF">HA299_07420</name>
</gene>
<organism evidence="1 2">
    <name type="scientific">Methermicoccus shengliensis</name>
    <dbReference type="NCBI Taxonomy" id="660064"/>
    <lineage>
        <taxon>Archaea</taxon>
        <taxon>Methanobacteriati</taxon>
        <taxon>Methanobacteriota</taxon>
        <taxon>Stenosarchaea group</taxon>
        <taxon>Methanomicrobia</taxon>
        <taxon>Methanosarcinales</taxon>
        <taxon>Methermicoccaceae</taxon>
        <taxon>Methermicoccus</taxon>
    </lineage>
</organism>
<reference evidence="1" key="1">
    <citation type="journal article" date="2020" name="bioRxiv">
        <title>A rank-normalized archaeal taxonomy based on genome phylogeny resolves widespread incomplete and uneven classifications.</title>
        <authorList>
            <person name="Rinke C."/>
            <person name="Chuvochina M."/>
            <person name="Mussig A.J."/>
            <person name="Chaumeil P.-A."/>
            <person name="Waite D.W."/>
            <person name="Whitman W.B."/>
            <person name="Parks D.H."/>
            <person name="Hugenholtz P."/>
        </authorList>
    </citation>
    <scope>NUCLEOTIDE SEQUENCE</scope>
    <source>
        <strain evidence="1">UBA12518</strain>
    </source>
</reference>
<proteinExistence type="predicted"/>
<dbReference type="Proteomes" id="UP000600363">
    <property type="component" value="Unassembled WGS sequence"/>
</dbReference>
<name>A0A832VY40_9EURY</name>
<evidence type="ECO:0000313" key="2">
    <source>
        <dbReference type="Proteomes" id="UP000600363"/>
    </source>
</evidence>
<feature type="non-terminal residue" evidence="1">
    <location>
        <position position="1"/>
    </location>
</feature>
<dbReference type="SUPFAM" id="SSF52980">
    <property type="entry name" value="Restriction endonuclease-like"/>
    <property type="match status" value="1"/>
</dbReference>
<dbReference type="RefSeq" id="WP_276624629.1">
    <property type="nucleotide sequence ID" value="NZ_DUIH01000024.1"/>
</dbReference>
<protein>
    <submittedName>
        <fullName evidence="1">Uncharacterized protein</fullName>
    </submittedName>
</protein>
<sequence>FQIPLNDSYVGIVGPSMKLEQCILELVSRLDDDIPLREFFVGNTFSDLFKEHRDFHTFVSSKQIFPAVYLQNSGHDTLDFFAGMLQGANAVFQEKLSRNLEDVCNKAVDIGIFEPQTYIDEVNGKLHLVLGKDDNGNPHETRGIFYKISDDLYELWIKPEYIGKMLEVWVYTLLKKHLKQLNVLPNVSVRKKPHTVPKSAKEITPEEASYVLTEIDCMIMDDGGVLGIIECKMKDVGWEDVLKFYGALKFLNAHFGVIVVGRGETFKTDMEFEEIKIIPNAVKRQDFPEILIKWVDRWVAKES</sequence>
<dbReference type="AlphaFoldDB" id="A0A832VY40"/>
<accession>A0A832VY40</accession>
<dbReference type="EMBL" id="DUIH01000024">
    <property type="protein sequence ID" value="HIH70413.1"/>
    <property type="molecule type" value="Genomic_DNA"/>
</dbReference>
<evidence type="ECO:0000313" key="1">
    <source>
        <dbReference type="EMBL" id="HIH70413.1"/>
    </source>
</evidence>